<name>A0ABR6KMT5_9BACT</name>
<keyword evidence="3" id="KW-1185">Reference proteome</keyword>
<evidence type="ECO:0000313" key="3">
    <source>
        <dbReference type="Proteomes" id="UP000533637"/>
    </source>
</evidence>
<sequence>MNRNIILYCFSFLFLLACDGMNDNIKEYLDRGEINYIGRADSATAMGGINRIKFMWKINTDPRITSGKIYWNDKQDSISFPIDRGLIDKDGYFTHILDDMPEGTFIFNLYHVGMDNSLSIGYEIPGTIYGDIYKSTLSPRKIKRVEALADKVNLYWGDAGSSSGILFTYTNKTGEKKTIDIPASETVTVIDDYVLGGEYYYKTMFLPEKDALDQFELDSPVDKFPTYYVGDGSLDDNFPEYPKLDRTVWKIIDFSSEEPTGEGANGRAALIIDNDPSTFWHSEWEATTAQLPHYISIDMNTVKNVKCITIAKRQSNTDLKTAHIEISTDNHSWEIVGKVEFEKTENPNARTIVLGETKKARYMKLVITESHRSPSASISEVYVLGTE</sequence>
<accession>A0ABR6KMT5</accession>
<dbReference type="Pfam" id="PF00754">
    <property type="entry name" value="F5_F8_type_C"/>
    <property type="match status" value="1"/>
</dbReference>
<dbReference type="Proteomes" id="UP000533637">
    <property type="component" value="Unassembled WGS sequence"/>
</dbReference>
<dbReference type="EMBL" id="JACHOC010000003">
    <property type="protein sequence ID" value="MBB4622197.1"/>
    <property type="molecule type" value="Genomic_DNA"/>
</dbReference>
<dbReference type="SUPFAM" id="SSF49785">
    <property type="entry name" value="Galactose-binding domain-like"/>
    <property type="match status" value="1"/>
</dbReference>
<evidence type="ECO:0000313" key="2">
    <source>
        <dbReference type="EMBL" id="MBB4622197.1"/>
    </source>
</evidence>
<comment type="caution">
    <text evidence="2">The sequence shown here is derived from an EMBL/GenBank/DDBJ whole genome shotgun (WGS) entry which is preliminary data.</text>
</comment>
<dbReference type="PROSITE" id="PS50022">
    <property type="entry name" value="FA58C_3"/>
    <property type="match status" value="1"/>
</dbReference>
<dbReference type="PROSITE" id="PS51257">
    <property type="entry name" value="PROKAR_LIPOPROTEIN"/>
    <property type="match status" value="1"/>
</dbReference>
<feature type="domain" description="F5/8 type C" evidence="1">
    <location>
        <begin position="236"/>
        <end position="386"/>
    </location>
</feature>
<dbReference type="InterPro" id="IPR000421">
    <property type="entry name" value="FA58C"/>
</dbReference>
<reference evidence="2 3" key="1">
    <citation type="submission" date="2020-08" db="EMBL/GenBank/DDBJ databases">
        <title>Genomic Encyclopedia of Type Strains, Phase IV (KMG-IV): sequencing the most valuable type-strain genomes for metagenomic binning, comparative biology and taxonomic classification.</title>
        <authorList>
            <person name="Goeker M."/>
        </authorList>
    </citation>
    <scope>NUCLEOTIDE SEQUENCE [LARGE SCALE GENOMIC DNA]</scope>
    <source>
        <strain evidence="2 3">DSM 102983</strain>
    </source>
</reference>
<gene>
    <name evidence="2" type="ORF">GGQ57_002094</name>
</gene>
<dbReference type="Gene3D" id="2.60.120.260">
    <property type="entry name" value="Galactose-binding domain-like"/>
    <property type="match status" value="1"/>
</dbReference>
<organism evidence="2 3">
    <name type="scientific">Parabacteroides faecis</name>
    <dbReference type="NCBI Taxonomy" id="1217282"/>
    <lineage>
        <taxon>Bacteria</taxon>
        <taxon>Pseudomonadati</taxon>
        <taxon>Bacteroidota</taxon>
        <taxon>Bacteroidia</taxon>
        <taxon>Bacteroidales</taxon>
        <taxon>Tannerellaceae</taxon>
        <taxon>Parabacteroides</taxon>
    </lineage>
</organism>
<dbReference type="Pfam" id="PF16389">
    <property type="entry name" value="DUF4998"/>
    <property type="match status" value="1"/>
</dbReference>
<dbReference type="RefSeq" id="WP_183670524.1">
    <property type="nucleotide sequence ID" value="NZ_BMPB01000001.1"/>
</dbReference>
<evidence type="ECO:0000259" key="1">
    <source>
        <dbReference type="PROSITE" id="PS50022"/>
    </source>
</evidence>
<protein>
    <recommendedName>
        <fullName evidence="1">F5/8 type C domain-containing protein</fullName>
    </recommendedName>
</protein>
<proteinExistence type="predicted"/>
<dbReference type="InterPro" id="IPR008979">
    <property type="entry name" value="Galactose-bd-like_sf"/>
</dbReference>